<feature type="compositionally biased region" description="Polar residues" evidence="14">
    <location>
        <begin position="345"/>
        <end position="365"/>
    </location>
</feature>
<dbReference type="GO" id="GO:0040029">
    <property type="term" value="P:epigenetic regulation of gene expression"/>
    <property type="evidence" value="ECO:0007669"/>
    <property type="project" value="InterPro"/>
</dbReference>
<evidence type="ECO:0000256" key="3">
    <source>
        <dbReference type="ARBA" id="ARBA00022454"/>
    </source>
</evidence>
<feature type="compositionally biased region" description="Basic residues" evidence="14">
    <location>
        <begin position="1365"/>
        <end position="1382"/>
    </location>
</feature>
<feature type="compositionally biased region" description="Low complexity" evidence="14">
    <location>
        <begin position="1384"/>
        <end position="1400"/>
    </location>
</feature>
<accession>A0A6P7FWZ7</accession>
<evidence type="ECO:0000259" key="15">
    <source>
        <dbReference type="PROSITE" id="PS51058"/>
    </source>
</evidence>
<feature type="region of interest" description="Disordered" evidence="14">
    <location>
        <begin position="1363"/>
        <end position="1418"/>
    </location>
</feature>
<evidence type="ECO:0000256" key="6">
    <source>
        <dbReference type="ARBA" id="ARBA00022833"/>
    </source>
</evidence>
<feature type="compositionally biased region" description="Low complexity" evidence="14">
    <location>
        <begin position="705"/>
        <end position="726"/>
    </location>
</feature>
<keyword evidence="9 13" id="KW-0408">Iron</keyword>
<feature type="compositionally biased region" description="Polar residues" evidence="14">
    <location>
        <begin position="983"/>
        <end position="993"/>
    </location>
</feature>
<feature type="region of interest" description="Disordered" evidence="14">
    <location>
        <begin position="1"/>
        <end position="47"/>
    </location>
</feature>
<feature type="compositionally biased region" description="Low complexity" evidence="14">
    <location>
        <begin position="517"/>
        <end position="527"/>
    </location>
</feature>
<feature type="compositionally biased region" description="Polar residues" evidence="14">
    <location>
        <begin position="758"/>
        <end position="783"/>
    </location>
</feature>
<gene>
    <name evidence="16" type="primary">LOC114331696</name>
</gene>
<comment type="cofactor">
    <cofactor evidence="13">
        <name>Fe(2+)</name>
        <dbReference type="ChEBI" id="CHEBI:29033"/>
    </cofactor>
    <text evidence="13">Binds 1 Fe(2+) ion per subunit.</text>
</comment>
<keyword evidence="6 13" id="KW-0862">Zinc</keyword>
<feature type="compositionally biased region" description="Polar residues" evidence="14">
    <location>
        <begin position="1401"/>
        <end position="1418"/>
    </location>
</feature>
<feature type="compositionally biased region" description="Polar residues" evidence="14">
    <location>
        <begin position="494"/>
        <end position="504"/>
    </location>
</feature>
<proteinExistence type="inferred from homology"/>
<feature type="compositionally biased region" description="Polar residues" evidence="14">
    <location>
        <begin position="727"/>
        <end position="751"/>
    </location>
</feature>
<dbReference type="GO" id="GO:0003677">
    <property type="term" value="F:DNA binding"/>
    <property type="evidence" value="ECO:0007669"/>
    <property type="project" value="InterPro"/>
</dbReference>
<feature type="domain" description="CXXC-type" evidence="15">
    <location>
        <begin position="404"/>
        <end position="444"/>
    </location>
</feature>
<evidence type="ECO:0000256" key="12">
    <source>
        <dbReference type="PROSITE-ProRule" id="PRU00509"/>
    </source>
</evidence>
<feature type="region of interest" description="Disordered" evidence="14">
    <location>
        <begin position="604"/>
        <end position="789"/>
    </location>
</feature>
<evidence type="ECO:0000256" key="7">
    <source>
        <dbReference type="ARBA" id="ARBA00022964"/>
    </source>
</evidence>
<keyword evidence="4 13" id="KW-0479">Metal-binding</keyword>
<evidence type="ECO:0000256" key="1">
    <source>
        <dbReference type="ARBA" id="ARBA00004286"/>
    </source>
</evidence>
<dbReference type="RefSeq" id="XP_028137115.1">
    <property type="nucleotide sequence ID" value="XM_028281314.1"/>
</dbReference>
<evidence type="ECO:0000256" key="4">
    <source>
        <dbReference type="ARBA" id="ARBA00022723"/>
    </source>
</evidence>
<feature type="region of interest" description="Disordered" evidence="14">
    <location>
        <begin position="320"/>
        <end position="365"/>
    </location>
</feature>
<comment type="function">
    <text evidence="13">Dioxygenase that catalyzes the conversion of the modified genomic base 5-methylcytosine (5mC) into 5-hydroxymethylcytosine (5hmC) and plays a key role in epigenetic chromatin reprogramming during embryonic development.</text>
</comment>
<dbReference type="InterPro" id="IPR002857">
    <property type="entry name" value="Znf_CXXC"/>
</dbReference>
<feature type="region of interest" description="Disordered" evidence="14">
    <location>
        <begin position="457"/>
        <end position="527"/>
    </location>
</feature>
<dbReference type="InterPro" id="IPR046942">
    <property type="entry name" value="TET_oxygenase"/>
</dbReference>
<dbReference type="CDD" id="cd18892">
    <property type="entry name" value="TET"/>
    <property type="match status" value="1"/>
</dbReference>
<keyword evidence="5 12" id="KW-0863">Zinc-finger</keyword>
<dbReference type="GO" id="GO:0070579">
    <property type="term" value="F:DNA 5-methylcytosine dioxygenase activity"/>
    <property type="evidence" value="ECO:0007669"/>
    <property type="project" value="UniProtKB-UniRule"/>
</dbReference>
<reference evidence="16" key="1">
    <citation type="submission" date="2025-08" db="UniProtKB">
        <authorList>
            <consortium name="RefSeq"/>
        </authorList>
    </citation>
    <scope>IDENTIFICATION</scope>
    <source>
        <tissue evidence="16">Whole insect</tissue>
    </source>
</reference>
<keyword evidence="8 13" id="KW-0560">Oxidoreductase</keyword>
<evidence type="ECO:0000256" key="13">
    <source>
        <dbReference type="RuleBase" id="RU367064"/>
    </source>
</evidence>
<dbReference type="PANTHER" id="PTHR23358">
    <property type="entry name" value="METHYLCYTOSINE DIOXYGENASE TET"/>
    <property type="match status" value="1"/>
</dbReference>
<dbReference type="Pfam" id="PF12851">
    <property type="entry name" value="Tet_JBP"/>
    <property type="match status" value="1"/>
</dbReference>
<evidence type="ECO:0000313" key="16">
    <source>
        <dbReference type="RefSeq" id="XP_028137115.1"/>
    </source>
</evidence>
<sequence>MSETLSQDPDGLGAAYTTLAPSYPPTPATPSSTVQEGPPGANLPPFSTFAADMDSGGTFGSMSDRLFSDTRLLDISNWDYYTETRLLDRGDNALSIITSQPQYRPWESKPVDASTSTFSATTPVNTLADAFSQQNGASKLPSFQSQFQSFSDSVTTTEPTLTTLTNLTPVSPNSSSPQSHSLTTLNSNFHTLSAVNVNPRNYPLVPAPIQAREIPSIQQQFLDERHIQLYSHPPTNIAINNTIHPTFLNSQNGAIIQNNQLISSPTVVTVLKSEPDLKLATLHQDTLKLQNVGLHPTQFQNPMAQIHNTDGNLYNGVEKKINGNMTSPTRNDFRKKERRKIRASSLESSVDSDGASSNMDMGSENSGQVAAISSTAGFKTHQMHVNSSVDMDTDISGGSVDKQVKKKRKRCGECIGCQRKDNCGDCAPCRNDKSHQICKQRRCEKLTEKKNLYQDGFLRGESRRGRGKGRGGASYRGRKPAGSGAPLGGATLVSPETNGSTVVTPTAQPPSRPSPQPTQVQQSMPVQQQPMTPMPFYADPNRFPTPVWQADPSQGWPQGQFIQQIPATGQPIETYQQYPNGIYQATYQQPAFEANTFYTGAVQVLTNPRPPSTPNQQVQLAPPRPNSNYSHTPSPSPVQQQQQASGGRQYQEYNIAQQQQGGQQTSQQNFIQTTSNTTSDNSQQQTGSNSRPGSVNTIMNPPTPNQNFSPQSQHQQQQNPQQNSQQTNTYTSISNFSPNPTVNYVNANSGNGQPGYPQVNSNSPQLDSHSSSGYPGQDQYSGQEHQHWQSDDHMMWEQQVKMESNYEEQNNQYVQINNSPNKLDNVQNEMHSSKAFSQADKVNLNTRIKTMILNKQQENSKMEESKTVEQNSTGHFLSYSHHHHLTRPLSDDGGAQNRNDSIKNSRLLQQSSNNDSLDQHRDTKFAQSNTVQNLKGYNHHFPSTNVTNHTFHSSNTYEADLINNDRENLLKTDSNEEADYLKQSGNYQTTKTLPPTCRKSQRRSKNTFSTSTPKAKPLYPSLSIEKCKQLGMEIPLCSCFPPNETPFEPGTYYTHLGCANTLKSLRYDLECRTGATGISIRIEKIRYTGKEGKTAQGCPIAKWIIRRQDQNEKYLVIVKQRRGHFCHSTFIVVALVVWDGVQQANADELYSLLTEKLNKFGLPTKRRCATNDPRTCACQGLDENTSGASFTFGCSWSMYYNGCKFTRSKEVRKFRMTEKAEEALVEDKLQDLADYLSPIYRSLAPQSFKNQCHFESISPDCRLGKNPGRPFSGVTACVDFCAHSHKDLHNMINGCTAVVTLSKYRNVTRPAEEQLHVLPMYRPDDTDEFYSRQNQEMKVKNGGIDVLENYPCQVRTSTIPAEKCKIRRTKKNQKGTKTKRKSSTSDQSSSSSTSITPLSSPVNSGELQNSQVSSTVSGFPNKYNKRYEEFSDSSNNSHEYQEFFGNSSYASTSSSSLPQFSVFKTPYHPNSFYQEPYVNNFYHQDPSYISPTPNLSNYASQFSNHPVYNASNPFDDISPNRILPGYSTDATPPRGKKINISYTDNAECFQDNDMGGVAIALPHGSILFECAKHELHATTALKNPNRLSPTRIALVFYQHRNMNKPQHGLDEYKEKLRRKLEPSNDLDDSGVDFNVDVSNYVFSNSDIVIRAPTLPTQTFTTVFPMYPCIVTGPYQVPDPH</sequence>
<protein>
    <recommendedName>
        <fullName evidence="13">Methylcytosine dioxygenase TET</fullName>
        <ecNumber evidence="13">1.14.11.80</ecNumber>
    </recommendedName>
</protein>
<evidence type="ECO:0000256" key="5">
    <source>
        <dbReference type="ARBA" id="ARBA00022771"/>
    </source>
</evidence>
<evidence type="ECO:0000256" key="11">
    <source>
        <dbReference type="ARBA" id="ARBA00049431"/>
    </source>
</evidence>
<keyword evidence="3" id="KW-0158">Chromosome</keyword>
<dbReference type="OrthoDB" id="8854879at2759"/>
<dbReference type="SMART" id="SM01333">
    <property type="entry name" value="Tet_JBP"/>
    <property type="match status" value="1"/>
</dbReference>
<feature type="compositionally biased region" description="Polar residues" evidence="14">
    <location>
        <begin position="691"/>
        <end position="700"/>
    </location>
</feature>
<comment type="cofactor">
    <cofactor evidence="13">
        <name>Zn(2+)</name>
        <dbReference type="ChEBI" id="CHEBI:29105"/>
    </cofactor>
    <text evidence="13">The zinc ions have a structural role.</text>
</comment>
<dbReference type="GO" id="GO:0141166">
    <property type="term" value="P:chromosomal 5-methylcytosine DNA demethylation pathway"/>
    <property type="evidence" value="ECO:0007669"/>
    <property type="project" value="UniProtKB-UniRule"/>
</dbReference>
<dbReference type="EC" id="1.14.11.80" evidence="13"/>
<evidence type="ECO:0000256" key="8">
    <source>
        <dbReference type="ARBA" id="ARBA00023002"/>
    </source>
</evidence>
<organism evidence="16">
    <name type="scientific">Diabrotica virgifera virgifera</name>
    <name type="common">western corn rootworm</name>
    <dbReference type="NCBI Taxonomy" id="50390"/>
    <lineage>
        <taxon>Eukaryota</taxon>
        <taxon>Metazoa</taxon>
        <taxon>Ecdysozoa</taxon>
        <taxon>Arthropoda</taxon>
        <taxon>Hexapoda</taxon>
        <taxon>Insecta</taxon>
        <taxon>Pterygota</taxon>
        <taxon>Neoptera</taxon>
        <taxon>Endopterygota</taxon>
        <taxon>Coleoptera</taxon>
        <taxon>Polyphaga</taxon>
        <taxon>Cucujiformia</taxon>
        <taxon>Chrysomeloidea</taxon>
        <taxon>Chrysomelidae</taxon>
        <taxon>Galerucinae</taxon>
        <taxon>Diabroticina</taxon>
        <taxon>Diabroticites</taxon>
        <taxon>Diabrotica</taxon>
    </lineage>
</organism>
<feature type="region of interest" description="Disordered" evidence="14">
    <location>
        <begin position="981"/>
        <end position="1014"/>
    </location>
</feature>
<dbReference type="GO" id="GO:0045944">
    <property type="term" value="P:positive regulation of transcription by RNA polymerase II"/>
    <property type="evidence" value="ECO:0007669"/>
    <property type="project" value="TreeGrafter"/>
</dbReference>
<evidence type="ECO:0000256" key="10">
    <source>
        <dbReference type="ARBA" id="ARBA00047840"/>
    </source>
</evidence>
<comment type="catalytic activity">
    <reaction evidence="11 13">
        <text>a 5-hydroxymethyl-2'-deoxycytidine in DNA + 2-oxoglutarate + O2 = a 5-formyl-2'-deoxycytidine in DNA + succinate + CO2 + H2O</text>
        <dbReference type="Rhea" id="RHEA:53828"/>
        <dbReference type="Rhea" id="RHEA-COMP:13315"/>
        <dbReference type="Rhea" id="RHEA-COMP:13656"/>
        <dbReference type="ChEBI" id="CHEBI:15377"/>
        <dbReference type="ChEBI" id="CHEBI:15379"/>
        <dbReference type="ChEBI" id="CHEBI:16526"/>
        <dbReference type="ChEBI" id="CHEBI:16810"/>
        <dbReference type="ChEBI" id="CHEBI:30031"/>
        <dbReference type="ChEBI" id="CHEBI:136731"/>
        <dbReference type="ChEBI" id="CHEBI:137731"/>
        <dbReference type="EC" id="1.14.11.80"/>
    </reaction>
</comment>
<dbReference type="PANTHER" id="PTHR23358:SF6">
    <property type="entry name" value="METHYLCYTOSINE DIOXYGENASE TET"/>
    <property type="match status" value="1"/>
</dbReference>
<comment type="similarity">
    <text evidence="2 13">Belongs to the TET family.</text>
</comment>
<keyword evidence="7 13" id="KW-0223">Dioxygenase</keyword>
<comment type="catalytic activity">
    <reaction evidence="13">
        <text>a 5-methyl-2'-deoxycytidine in DNA + 2-oxoglutarate + O2 = a 5-hydroxymethyl-2'-deoxycytidine in DNA + succinate + CO2</text>
        <dbReference type="Rhea" id="RHEA:52636"/>
        <dbReference type="Rhea" id="RHEA-COMP:11370"/>
        <dbReference type="Rhea" id="RHEA-COMP:13315"/>
        <dbReference type="ChEBI" id="CHEBI:15379"/>
        <dbReference type="ChEBI" id="CHEBI:16526"/>
        <dbReference type="ChEBI" id="CHEBI:16810"/>
        <dbReference type="ChEBI" id="CHEBI:30031"/>
        <dbReference type="ChEBI" id="CHEBI:85454"/>
        <dbReference type="ChEBI" id="CHEBI:136731"/>
        <dbReference type="EC" id="1.14.11.80"/>
    </reaction>
</comment>
<comment type="catalytic activity">
    <reaction evidence="10 13">
        <text>a 5-formyl-2'-deoxycytidine in DNA + 2-oxoglutarate + O2 = a 5-carboxyl-2'-deoxycytidine in DNA + succinate + CO2 + H(+)</text>
        <dbReference type="Rhea" id="RHEA:53832"/>
        <dbReference type="Rhea" id="RHEA-COMP:13656"/>
        <dbReference type="Rhea" id="RHEA-COMP:13657"/>
        <dbReference type="ChEBI" id="CHEBI:15378"/>
        <dbReference type="ChEBI" id="CHEBI:15379"/>
        <dbReference type="ChEBI" id="CHEBI:16526"/>
        <dbReference type="ChEBI" id="CHEBI:16810"/>
        <dbReference type="ChEBI" id="CHEBI:30031"/>
        <dbReference type="ChEBI" id="CHEBI:137731"/>
        <dbReference type="ChEBI" id="CHEBI:137732"/>
        <dbReference type="EC" id="1.14.11.80"/>
    </reaction>
</comment>
<comment type="subcellular location">
    <subcellularLocation>
        <location evidence="1">Chromosome</location>
    </subcellularLocation>
</comment>
<dbReference type="GO" id="GO:0005694">
    <property type="term" value="C:chromosome"/>
    <property type="evidence" value="ECO:0007669"/>
    <property type="project" value="UniProtKB-SubCell"/>
</dbReference>
<dbReference type="FunCoup" id="A0A6P7FWZ7">
    <property type="interactions" value="190"/>
</dbReference>
<dbReference type="GO" id="GO:0008270">
    <property type="term" value="F:zinc ion binding"/>
    <property type="evidence" value="ECO:0007669"/>
    <property type="project" value="UniProtKB-UniRule"/>
</dbReference>
<dbReference type="InterPro" id="IPR040175">
    <property type="entry name" value="TET1/2/3"/>
</dbReference>
<dbReference type="InParanoid" id="A0A6P7FWZ7"/>
<evidence type="ECO:0000256" key="2">
    <source>
        <dbReference type="ARBA" id="ARBA00007502"/>
    </source>
</evidence>
<feature type="compositionally biased region" description="Low complexity" evidence="14">
    <location>
        <begin position="639"/>
        <end position="690"/>
    </location>
</feature>
<dbReference type="PROSITE" id="PS51058">
    <property type="entry name" value="ZF_CXXC"/>
    <property type="match status" value="1"/>
</dbReference>
<evidence type="ECO:0000256" key="14">
    <source>
        <dbReference type="SAM" id="MobiDB-lite"/>
    </source>
</evidence>
<dbReference type="InterPro" id="IPR024779">
    <property type="entry name" value="2OGFeDO_JBP1/TET_oxygenase_dom"/>
</dbReference>
<feature type="compositionally biased region" description="Pro residues" evidence="14">
    <location>
        <begin position="507"/>
        <end position="516"/>
    </location>
</feature>
<evidence type="ECO:0000256" key="9">
    <source>
        <dbReference type="ARBA" id="ARBA00023004"/>
    </source>
</evidence>
<name>A0A6P7FWZ7_DIAVI</name>
<dbReference type="GO" id="GO:0005634">
    <property type="term" value="C:nucleus"/>
    <property type="evidence" value="ECO:0007669"/>
    <property type="project" value="UniProtKB-UniRule"/>
</dbReference>